<gene>
    <name evidence="1" type="ORF">QO006_004009</name>
</gene>
<name>A0ABT9MIZ2_9DEIO</name>
<organism evidence="1 2">
    <name type="scientific">Deinococcus enclensis</name>
    <dbReference type="NCBI Taxonomy" id="1049582"/>
    <lineage>
        <taxon>Bacteria</taxon>
        <taxon>Thermotogati</taxon>
        <taxon>Deinococcota</taxon>
        <taxon>Deinococci</taxon>
        <taxon>Deinococcales</taxon>
        <taxon>Deinococcaceae</taxon>
        <taxon>Deinococcus</taxon>
    </lineage>
</organism>
<evidence type="ECO:0000313" key="1">
    <source>
        <dbReference type="EMBL" id="MDP9766542.1"/>
    </source>
</evidence>
<proteinExistence type="predicted"/>
<evidence type="ECO:0008006" key="3">
    <source>
        <dbReference type="Google" id="ProtNLM"/>
    </source>
</evidence>
<keyword evidence="2" id="KW-1185">Reference proteome</keyword>
<accession>A0ABT9MIZ2</accession>
<dbReference type="Proteomes" id="UP001232163">
    <property type="component" value="Unassembled WGS sequence"/>
</dbReference>
<comment type="caution">
    <text evidence="1">The sequence shown here is derived from an EMBL/GenBank/DDBJ whole genome shotgun (WGS) entry which is preliminary data.</text>
</comment>
<dbReference type="EMBL" id="JAURUR010000033">
    <property type="protein sequence ID" value="MDP9766542.1"/>
    <property type="molecule type" value="Genomic_DNA"/>
</dbReference>
<sequence>MTGEPQNGYAPKDVLIAVKRALWTVQDNDRVTITQVDLTLKTQKEAGAGFALKVPFLSDVELSAGATETTTQTIRLSFTLPEREMDLMLKKPALQESLEQVIATVKAMVDVASDGEHGKPILFKDSTATVEFVFDARGEAKLFFHAGLKANYANSVSLTFA</sequence>
<dbReference type="RefSeq" id="WP_307469902.1">
    <property type="nucleotide sequence ID" value="NZ_JAURUR010000033.1"/>
</dbReference>
<protein>
    <recommendedName>
        <fullName evidence="3">FACT complex subunit SSRP1</fullName>
    </recommendedName>
</protein>
<reference evidence="1 2" key="1">
    <citation type="submission" date="2023-07" db="EMBL/GenBank/DDBJ databases">
        <title>Genomic Encyclopedia of Type Strains, Phase IV (KMG-IV): sequencing the most valuable type-strain genomes for metagenomic binning, comparative biology and taxonomic classification.</title>
        <authorList>
            <person name="Goeker M."/>
        </authorList>
    </citation>
    <scope>NUCLEOTIDE SEQUENCE [LARGE SCALE GENOMIC DNA]</scope>
    <source>
        <strain evidence="1 2">NIO-1023</strain>
    </source>
</reference>
<evidence type="ECO:0000313" key="2">
    <source>
        <dbReference type="Proteomes" id="UP001232163"/>
    </source>
</evidence>